<keyword evidence="7" id="KW-1185">Reference proteome</keyword>
<dbReference type="PANTHER" id="PTHR47359">
    <property type="entry name" value="PEPTIDOGLYCAN DL-ENDOPEPTIDASE CWLO"/>
    <property type="match status" value="1"/>
</dbReference>
<dbReference type="InterPro" id="IPR023346">
    <property type="entry name" value="Lysozyme-like_dom_sf"/>
</dbReference>
<dbReference type="PANTHER" id="PTHR47359:SF3">
    <property type="entry name" value="NLP_P60 DOMAIN-CONTAINING PROTEIN-RELATED"/>
    <property type="match status" value="1"/>
</dbReference>
<feature type="domain" description="NlpC/P60" evidence="5">
    <location>
        <begin position="326"/>
        <end position="448"/>
    </location>
</feature>
<protein>
    <submittedName>
        <fullName evidence="6">NlpC/P60 family protein</fullName>
    </submittedName>
</protein>
<evidence type="ECO:0000313" key="6">
    <source>
        <dbReference type="EMBL" id="MEE2061678.1"/>
    </source>
</evidence>
<gene>
    <name evidence="6" type="ORF">Q7514_29560</name>
</gene>
<dbReference type="InterPro" id="IPR051794">
    <property type="entry name" value="PG_Endopeptidase_C40"/>
</dbReference>
<dbReference type="Proteomes" id="UP001336020">
    <property type="component" value="Unassembled WGS sequence"/>
</dbReference>
<evidence type="ECO:0000259" key="5">
    <source>
        <dbReference type="PROSITE" id="PS51935"/>
    </source>
</evidence>
<evidence type="ECO:0000256" key="3">
    <source>
        <dbReference type="ARBA" id="ARBA00022801"/>
    </source>
</evidence>
<evidence type="ECO:0000256" key="4">
    <source>
        <dbReference type="ARBA" id="ARBA00022807"/>
    </source>
</evidence>
<keyword evidence="2" id="KW-0645">Protease</keyword>
<dbReference type="EMBL" id="JAUTXY010000020">
    <property type="protein sequence ID" value="MEE2061678.1"/>
    <property type="molecule type" value="Genomic_DNA"/>
</dbReference>
<name>A0ABU7LJD2_9NOCA</name>
<proteinExistence type="inferred from homology"/>
<evidence type="ECO:0000313" key="7">
    <source>
        <dbReference type="Proteomes" id="UP001336020"/>
    </source>
</evidence>
<dbReference type="InterPro" id="IPR038765">
    <property type="entry name" value="Papain-like_cys_pep_sf"/>
</dbReference>
<evidence type="ECO:0000256" key="1">
    <source>
        <dbReference type="ARBA" id="ARBA00007074"/>
    </source>
</evidence>
<dbReference type="SUPFAM" id="SSF53955">
    <property type="entry name" value="Lysozyme-like"/>
    <property type="match status" value="1"/>
</dbReference>
<dbReference type="RefSeq" id="WP_330136820.1">
    <property type="nucleotide sequence ID" value="NZ_JAUTXY010000020.1"/>
</dbReference>
<dbReference type="Pfam" id="PF00877">
    <property type="entry name" value="NLPC_P60"/>
    <property type="match status" value="1"/>
</dbReference>
<evidence type="ECO:0000256" key="2">
    <source>
        <dbReference type="ARBA" id="ARBA00022670"/>
    </source>
</evidence>
<keyword evidence="4" id="KW-0788">Thiol protease</keyword>
<dbReference type="Pfam" id="PF13406">
    <property type="entry name" value="SLT_2"/>
    <property type="match status" value="1"/>
</dbReference>
<dbReference type="PROSITE" id="PS51935">
    <property type="entry name" value="NLPC_P60"/>
    <property type="match status" value="1"/>
</dbReference>
<organism evidence="6 7">
    <name type="scientific">Rhodococcus artemisiae</name>
    <dbReference type="NCBI Taxonomy" id="714159"/>
    <lineage>
        <taxon>Bacteria</taxon>
        <taxon>Bacillati</taxon>
        <taxon>Actinomycetota</taxon>
        <taxon>Actinomycetes</taxon>
        <taxon>Mycobacteriales</taxon>
        <taxon>Nocardiaceae</taxon>
        <taxon>Rhodococcus</taxon>
    </lineage>
</organism>
<sequence>MSVDPSSLIVVLGTAVNAVVLGADLPVEVDEHVGTFTESVEQGAAQLGAELDAALATLPEPVREPVEHIVADTADRAVAGIEERIPEIGFVEPDIHTGMGIGDADSGAPVVAAPAGRPNPWGFGAPAPHEAAPDPTGGLSLPRIPAVLPGVSPAPIGAVAVFAPWLKKAGEICDGITAPVLAALYSVENGFRHGPSAPVSPAGARGPGQFMPGTWDAYGKDADGDGKADVLGIADPVMASGALLCDNWSRIEGWKRDGRVMGDTLGLTLAAYNAGLGAVLRSGGMPSGLPDYENQTKPYVAKILSARPIFERVLSPFIALGLPAIGDGGQRVIDEASRYLGLPYVWGGGNIHGPSGGGFDCSGLTSFAVHAATGISLPRTSETQWHVGTEIPLSEALPGDLVFGNWQAAGPGHVGIYIGGGQMVHAPTTGDVVRVGDVFTDMRARRIL</sequence>
<accession>A0ABU7LJD2</accession>
<keyword evidence="3" id="KW-0378">Hydrolase</keyword>
<dbReference type="InterPro" id="IPR000064">
    <property type="entry name" value="NLP_P60_dom"/>
</dbReference>
<reference evidence="6 7" key="1">
    <citation type="submission" date="2023-07" db="EMBL/GenBank/DDBJ databases">
        <authorList>
            <person name="Girao M."/>
            <person name="Carvalho M.F."/>
        </authorList>
    </citation>
    <scope>NUCLEOTIDE SEQUENCE [LARGE SCALE GENOMIC DNA]</scope>
    <source>
        <strain evidence="6 7">YIM65754</strain>
    </source>
</reference>
<comment type="caution">
    <text evidence="6">The sequence shown here is derived from an EMBL/GenBank/DDBJ whole genome shotgun (WGS) entry which is preliminary data.</text>
</comment>
<dbReference type="SUPFAM" id="SSF54001">
    <property type="entry name" value="Cysteine proteinases"/>
    <property type="match status" value="1"/>
</dbReference>
<dbReference type="Gene3D" id="3.90.1720.10">
    <property type="entry name" value="endopeptidase domain like (from Nostoc punctiforme)"/>
    <property type="match status" value="1"/>
</dbReference>
<dbReference type="InterPro" id="IPR031304">
    <property type="entry name" value="SLT_2"/>
</dbReference>
<dbReference type="CDD" id="cd13399">
    <property type="entry name" value="Slt35-like"/>
    <property type="match status" value="1"/>
</dbReference>
<dbReference type="Gene3D" id="1.10.530.10">
    <property type="match status" value="1"/>
</dbReference>
<comment type="similarity">
    <text evidence="1">Belongs to the peptidase C40 family.</text>
</comment>